<dbReference type="GO" id="GO:0000160">
    <property type="term" value="P:phosphorelay signal transduction system"/>
    <property type="evidence" value="ECO:0007669"/>
    <property type="project" value="InterPro"/>
</dbReference>
<evidence type="ECO:0000256" key="3">
    <source>
        <dbReference type="ARBA" id="ARBA00023015"/>
    </source>
</evidence>
<dbReference type="PANTHER" id="PTHR43214:SF37">
    <property type="entry name" value="TRANSCRIPTIONAL REGULATORY PROTEIN YDFI"/>
    <property type="match status" value="1"/>
</dbReference>
<dbReference type="CDD" id="cd06170">
    <property type="entry name" value="LuxR_C_like"/>
    <property type="match status" value="1"/>
</dbReference>
<evidence type="ECO:0000256" key="2">
    <source>
        <dbReference type="ARBA" id="ARBA00022553"/>
    </source>
</evidence>
<evidence type="ECO:0000259" key="9">
    <source>
        <dbReference type="PROSITE" id="PS50110"/>
    </source>
</evidence>
<dbReference type="PROSITE" id="PS00622">
    <property type="entry name" value="HTH_LUXR_1"/>
    <property type="match status" value="1"/>
</dbReference>
<dbReference type="SMART" id="SM00421">
    <property type="entry name" value="HTH_LUXR"/>
    <property type="match status" value="1"/>
</dbReference>
<dbReference type="Pfam" id="PF00072">
    <property type="entry name" value="Response_reg"/>
    <property type="match status" value="1"/>
</dbReference>
<dbReference type="GO" id="GO:0003677">
    <property type="term" value="F:DNA binding"/>
    <property type="evidence" value="ECO:0007669"/>
    <property type="project" value="UniProtKB-KW"/>
</dbReference>
<dbReference type="InterPro" id="IPR039420">
    <property type="entry name" value="WalR-like"/>
</dbReference>
<evidence type="ECO:0000256" key="5">
    <source>
        <dbReference type="ARBA" id="ARBA00023163"/>
    </source>
</evidence>
<dbReference type="GO" id="GO:0006355">
    <property type="term" value="P:regulation of DNA-templated transcription"/>
    <property type="evidence" value="ECO:0007669"/>
    <property type="project" value="InterPro"/>
</dbReference>
<dbReference type="Proteomes" id="UP000449710">
    <property type="component" value="Unassembled WGS sequence"/>
</dbReference>
<evidence type="ECO:0000256" key="7">
    <source>
        <dbReference type="PROSITE-ProRule" id="PRU00169"/>
    </source>
</evidence>
<evidence type="ECO:0000259" key="8">
    <source>
        <dbReference type="PROSITE" id="PS50043"/>
    </source>
</evidence>
<evidence type="ECO:0000256" key="4">
    <source>
        <dbReference type="ARBA" id="ARBA00023125"/>
    </source>
</evidence>
<feature type="domain" description="HTH luxR-type" evidence="8">
    <location>
        <begin position="153"/>
        <end position="218"/>
    </location>
</feature>
<sequence>MIGGFNLEKKIKVMLVDDHEMVRMGLGAYISTDEAIEIVGEAGSGKEGVEMAIERKPEVILMDLVMEGMNGIEATKAIMEAFEERGWEVKIIVLTSFIEEEKVMPALEAGAFSYLLKTTKAEDIVRAIKKAHEGESVLEGKVSQVMLNSSRKKAEKHEILTEREFEVLLELGRGKTNKEISETLFIGIKTVKTHVSNILSKLELEDRTKAAVYANKHHLVDEKK</sequence>
<keyword evidence="2 7" id="KW-0597">Phosphoprotein</keyword>
<dbReference type="InterPro" id="IPR016032">
    <property type="entry name" value="Sig_transdc_resp-reg_C-effctor"/>
</dbReference>
<dbReference type="CDD" id="cd17535">
    <property type="entry name" value="REC_NarL-like"/>
    <property type="match status" value="1"/>
</dbReference>
<dbReference type="SUPFAM" id="SSF46894">
    <property type="entry name" value="C-terminal effector domain of the bipartite response regulators"/>
    <property type="match status" value="1"/>
</dbReference>
<dbReference type="Pfam" id="PF00196">
    <property type="entry name" value="GerE"/>
    <property type="match status" value="1"/>
</dbReference>
<dbReference type="AlphaFoldDB" id="A0AA43XJZ5"/>
<dbReference type="PROSITE" id="PS50043">
    <property type="entry name" value="HTH_LUXR_2"/>
    <property type="match status" value="1"/>
</dbReference>
<keyword evidence="3" id="KW-0805">Transcription regulation</keyword>
<evidence type="ECO:0000256" key="1">
    <source>
        <dbReference type="ARBA" id="ARBA00018672"/>
    </source>
</evidence>
<reference evidence="10 11" key="1">
    <citation type="submission" date="2019-04" db="EMBL/GenBank/DDBJ databases">
        <title>Isachenkonia alkalipeptolytica gen. nov. sp. nov. a new anaerobic, alkiliphilic organothrophic bacterium capable to reduce synthesized ferrihydrite isolated from a soda lake.</title>
        <authorList>
            <person name="Toshchakov S.V."/>
            <person name="Zavarzina D.G."/>
            <person name="Zhilina T.N."/>
            <person name="Kostrikina N.A."/>
            <person name="Kublanov I.V."/>
        </authorList>
    </citation>
    <scope>NUCLEOTIDE SEQUENCE [LARGE SCALE GENOMIC DNA]</scope>
    <source>
        <strain evidence="10 11">Z-1701</strain>
    </source>
</reference>
<dbReference type="PRINTS" id="PR00038">
    <property type="entry name" value="HTHLUXR"/>
</dbReference>
<keyword evidence="5" id="KW-0804">Transcription</keyword>
<name>A0AA43XJZ5_9CLOT</name>
<proteinExistence type="predicted"/>
<evidence type="ECO:0000256" key="6">
    <source>
        <dbReference type="ARBA" id="ARBA00024867"/>
    </source>
</evidence>
<protein>
    <recommendedName>
        <fullName evidence="1">Stage 0 sporulation protein A homolog</fullName>
    </recommendedName>
</protein>
<dbReference type="EMBL" id="SUMG01000005">
    <property type="protein sequence ID" value="NBG88042.1"/>
    <property type="molecule type" value="Genomic_DNA"/>
</dbReference>
<evidence type="ECO:0000313" key="10">
    <source>
        <dbReference type="EMBL" id="NBG88042.1"/>
    </source>
</evidence>
<dbReference type="InterPro" id="IPR058245">
    <property type="entry name" value="NreC/VraR/RcsB-like_REC"/>
</dbReference>
<feature type="modified residue" description="4-aspartylphosphate" evidence="7">
    <location>
        <position position="63"/>
    </location>
</feature>
<comment type="caution">
    <text evidence="10">The sequence shown here is derived from an EMBL/GenBank/DDBJ whole genome shotgun (WGS) entry which is preliminary data.</text>
</comment>
<dbReference type="SUPFAM" id="SSF52172">
    <property type="entry name" value="CheY-like"/>
    <property type="match status" value="1"/>
</dbReference>
<dbReference type="Gene3D" id="3.40.50.2300">
    <property type="match status" value="1"/>
</dbReference>
<accession>A0AA43XJZ5</accession>
<keyword evidence="11" id="KW-1185">Reference proteome</keyword>
<feature type="domain" description="Response regulatory" evidence="9">
    <location>
        <begin position="12"/>
        <end position="132"/>
    </location>
</feature>
<dbReference type="InterPro" id="IPR011006">
    <property type="entry name" value="CheY-like_superfamily"/>
</dbReference>
<evidence type="ECO:0000313" key="11">
    <source>
        <dbReference type="Proteomes" id="UP000449710"/>
    </source>
</evidence>
<dbReference type="PROSITE" id="PS50110">
    <property type="entry name" value="RESPONSE_REGULATORY"/>
    <property type="match status" value="1"/>
</dbReference>
<organism evidence="10 11">
    <name type="scientific">Isachenkonia alkalipeptolytica</name>
    <dbReference type="NCBI Taxonomy" id="2565777"/>
    <lineage>
        <taxon>Bacteria</taxon>
        <taxon>Bacillati</taxon>
        <taxon>Bacillota</taxon>
        <taxon>Clostridia</taxon>
        <taxon>Eubacteriales</taxon>
        <taxon>Clostridiaceae</taxon>
        <taxon>Isachenkonia</taxon>
    </lineage>
</organism>
<dbReference type="InterPro" id="IPR001789">
    <property type="entry name" value="Sig_transdc_resp-reg_receiver"/>
</dbReference>
<gene>
    <name evidence="10" type="ORF">ISALK_05960</name>
</gene>
<comment type="function">
    <text evidence="6">May play the central regulatory role in sporulation. It may be an element of the effector pathway responsible for the activation of sporulation genes in response to nutritional stress. Spo0A may act in concert with spo0H (a sigma factor) to control the expression of some genes that are critical to the sporulation process.</text>
</comment>
<dbReference type="PANTHER" id="PTHR43214">
    <property type="entry name" value="TWO-COMPONENT RESPONSE REGULATOR"/>
    <property type="match status" value="1"/>
</dbReference>
<keyword evidence="4" id="KW-0238">DNA-binding</keyword>
<dbReference type="SMART" id="SM00448">
    <property type="entry name" value="REC"/>
    <property type="match status" value="1"/>
</dbReference>
<dbReference type="InterPro" id="IPR000792">
    <property type="entry name" value="Tscrpt_reg_LuxR_C"/>
</dbReference>